<dbReference type="eggNOG" id="KOG0795">
    <property type="taxonomic scope" value="Eukaryota"/>
</dbReference>
<keyword evidence="2" id="KW-1185">Reference proteome</keyword>
<dbReference type="STRING" id="81972.D7MY46"/>
<reference evidence="2" key="1">
    <citation type="journal article" date="2011" name="Nat. Genet.">
        <title>The Arabidopsis lyrata genome sequence and the basis of rapid genome size change.</title>
        <authorList>
            <person name="Hu T.T."/>
            <person name="Pattyn P."/>
            <person name="Bakker E.G."/>
            <person name="Cao J."/>
            <person name="Cheng J.-F."/>
            <person name="Clark R.M."/>
            <person name="Fahlgren N."/>
            <person name="Fawcett J.A."/>
            <person name="Grimwood J."/>
            <person name="Gundlach H."/>
            <person name="Haberer G."/>
            <person name="Hollister J.D."/>
            <person name="Ossowski S."/>
            <person name="Ottilar R.P."/>
            <person name="Salamov A.A."/>
            <person name="Schneeberger K."/>
            <person name="Spannagl M."/>
            <person name="Wang X."/>
            <person name="Yang L."/>
            <person name="Nasrallah M.E."/>
            <person name="Bergelson J."/>
            <person name="Carrington J.C."/>
            <person name="Gaut B.S."/>
            <person name="Schmutz J."/>
            <person name="Mayer K.F.X."/>
            <person name="Van de Peer Y."/>
            <person name="Grigoriev I.V."/>
            <person name="Nordborg M."/>
            <person name="Weigel D."/>
            <person name="Guo Y.-L."/>
        </authorList>
    </citation>
    <scope>NUCLEOTIDE SEQUENCE [LARGE SCALE GENOMIC DNA]</scope>
    <source>
        <strain evidence="2">cv. MN47</strain>
    </source>
</reference>
<accession>D7MY46</accession>
<dbReference type="Gramene" id="scaffold_78400002.1">
    <property type="protein sequence ID" value="scaffold_78400002.1"/>
    <property type="gene ID" value="scaffold_78400002.1"/>
</dbReference>
<dbReference type="Proteomes" id="UP000008694">
    <property type="component" value="Unassembled WGS sequence"/>
</dbReference>
<protein>
    <submittedName>
        <fullName evidence="1">Uncharacterized protein</fullName>
    </submittedName>
</protein>
<sequence length="54" mass="5818">MEAKLLKPAFYSSPSLNLANSTKPISQLSIFNGKSRFGLSGSLSFRLSTASPIR</sequence>
<dbReference type="HOGENOM" id="CLU_3053093_0_0_1"/>
<gene>
    <name evidence="1" type="ORF">ARALYDRAFT_920971</name>
</gene>
<dbReference type="AlphaFoldDB" id="D7MY46"/>
<organism evidence="2">
    <name type="scientific">Arabidopsis lyrata subsp. lyrata</name>
    <name type="common">Lyre-leaved rock-cress</name>
    <dbReference type="NCBI Taxonomy" id="81972"/>
    <lineage>
        <taxon>Eukaryota</taxon>
        <taxon>Viridiplantae</taxon>
        <taxon>Streptophyta</taxon>
        <taxon>Embryophyta</taxon>
        <taxon>Tracheophyta</taxon>
        <taxon>Spermatophyta</taxon>
        <taxon>Magnoliopsida</taxon>
        <taxon>eudicotyledons</taxon>
        <taxon>Gunneridae</taxon>
        <taxon>Pentapetalae</taxon>
        <taxon>rosids</taxon>
        <taxon>malvids</taxon>
        <taxon>Brassicales</taxon>
        <taxon>Brassicaceae</taxon>
        <taxon>Camelineae</taxon>
        <taxon>Arabidopsis</taxon>
    </lineage>
</organism>
<proteinExistence type="predicted"/>
<evidence type="ECO:0000313" key="2">
    <source>
        <dbReference type="Proteomes" id="UP000008694"/>
    </source>
</evidence>
<evidence type="ECO:0000313" key="1">
    <source>
        <dbReference type="EMBL" id="EFH38537.1"/>
    </source>
</evidence>
<dbReference type="EMBL" id="GL349215">
    <property type="protein sequence ID" value="EFH38537.1"/>
    <property type="molecule type" value="Genomic_DNA"/>
</dbReference>
<name>D7MY46_ARALL</name>